<evidence type="ECO:0000313" key="2">
    <source>
        <dbReference type="Proteomes" id="UP000650081"/>
    </source>
</evidence>
<dbReference type="RefSeq" id="WP_187467511.1">
    <property type="nucleotide sequence ID" value="NZ_JACSIT010000138.1"/>
</dbReference>
<protein>
    <submittedName>
        <fullName evidence="1">Uncharacterized protein</fullName>
    </submittedName>
</protein>
<dbReference type="AlphaFoldDB" id="A0A923PJZ0"/>
<proteinExistence type="predicted"/>
<dbReference type="Proteomes" id="UP000650081">
    <property type="component" value="Unassembled WGS sequence"/>
</dbReference>
<keyword evidence="2" id="KW-1185">Reference proteome</keyword>
<gene>
    <name evidence="1" type="ORF">H9S92_14995</name>
</gene>
<comment type="caution">
    <text evidence="1">The sequence shown here is derived from an EMBL/GenBank/DDBJ whole genome shotgun (WGS) entry which is preliminary data.</text>
</comment>
<evidence type="ECO:0000313" key="1">
    <source>
        <dbReference type="EMBL" id="MBC6995477.1"/>
    </source>
</evidence>
<sequence length="360" mass="38920">MAITDPHIIAAGGNYAPLNNQSLAERFASLAATKVEAEAMRFTAGFTLNKLGDLLASVVDTQQGGVSTKPLGWVFLFPPYSATAPDSVLIKDIKINQINLVADGPNLAIDVKLVGEGLVRPKIYANRMTGISTSTGPLDYNQAFDLLQPTMVDDTLLHLARLDGYEIYGELAFMSRSDLDLMKTYLGQSGKGYNDLFFSGASVNFLSMQHPLMVIDEKTLVGTHTQLPVPEGSKGFSLKVEPLVSNEGGVAKSAASGGSGGVGGAVQFLPEATLMAPCPNYWYYIQAVATAARAEEQGLDEIAVSKLRSALVSKKFNGMDTVLLELPHDVRLPPVHKDFFDRLRDFWYWLTGRAGRKNKG</sequence>
<name>A0A923PJZ0_9BACT</name>
<dbReference type="EMBL" id="JACSIT010000138">
    <property type="protein sequence ID" value="MBC6995477.1"/>
    <property type="molecule type" value="Genomic_DNA"/>
</dbReference>
<reference evidence="1" key="1">
    <citation type="submission" date="2020-08" db="EMBL/GenBank/DDBJ databases">
        <title>Lewinella bacteria from marine environments.</title>
        <authorList>
            <person name="Zhong Y."/>
        </authorList>
    </citation>
    <scope>NUCLEOTIDE SEQUENCE</scope>
    <source>
        <strain evidence="1">KCTC 42187</strain>
    </source>
</reference>
<accession>A0A923PJZ0</accession>
<organism evidence="1 2">
    <name type="scientific">Neolewinella lacunae</name>
    <dbReference type="NCBI Taxonomy" id="1517758"/>
    <lineage>
        <taxon>Bacteria</taxon>
        <taxon>Pseudomonadati</taxon>
        <taxon>Bacteroidota</taxon>
        <taxon>Saprospiria</taxon>
        <taxon>Saprospirales</taxon>
        <taxon>Lewinellaceae</taxon>
        <taxon>Neolewinella</taxon>
    </lineage>
</organism>